<dbReference type="PANTHER" id="PTHR21659">
    <property type="entry name" value="HYDROPHOBIC PROTEIN RCI2 LOW TEMPERATURE AND SALT RESPONSIVE PROTEIN LTI6 -RELATED"/>
    <property type="match status" value="1"/>
</dbReference>
<reference evidence="7" key="1">
    <citation type="journal article" date="2019" name="bioRxiv">
        <title>Genomics, evolutionary history and diagnostics of the Alternaria alternata species group including apple and Asian pear pathotypes.</title>
        <authorList>
            <person name="Armitage A.D."/>
            <person name="Cockerton H.M."/>
            <person name="Sreenivasaprasad S."/>
            <person name="Woodhall J.W."/>
            <person name="Lane C.R."/>
            <person name="Harrison R.J."/>
            <person name="Clarkson J.P."/>
        </authorList>
    </citation>
    <scope>NUCLEOTIDE SEQUENCE [LARGE SCALE GENOMIC DNA]</scope>
    <source>
        <strain evidence="7">FERA 1177</strain>
    </source>
</reference>
<keyword evidence="4" id="KW-1133">Transmembrane helix</keyword>
<keyword evidence="5" id="KW-0472">Membrane</keyword>
<proteinExistence type="inferred from homology"/>
<dbReference type="PROSITE" id="PS01309">
    <property type="entry name" value="UPF0057"/>
    <property type="match status" value="1"/>
</dbReference>
<accession>A0A4Q4N362</accession>
<evidence type="ECO:0000256" key="1">
    <source>
        <dbReference type="ARBA" id="ARBA00004370"/>
    </source>
</evidence>
<dbReference type="InterPro" id="IPR000612">
    <property type="entry name" value="PMP3"/>
</dbReference>
<protein>
    <submittedName>
        <fullName evidence="6">Uncharacterized protein</fullName>
    </submittedName>
</protein>
<evidence type="ECO:0000256" key="5">
    <source>
        <dbReference type="ARBA" id="ARBA00023136"/>
    </source>
</evidence>
<evidence type="ECO:0000313" key="6">
    <source>
        <dbReference type="EMBL" id="RYN67444.1"/>
    </source>
</evidence>
<comment type="subcellular location">
    <subcellularLocation>
        <location evidence="1">Membrane</location>
    </subcellularLocation>
</comment>
<evidence type="ECO:0000256" key="4">
    <source>
        <dbReference type="ARBA" id="ARBA00022989"/>
    </source>
</evidence>
<comment type="caution">
    <text evidence="6">The sequence shown here is derived from an EMBL/GenBank/DDBJ whole genome shotgun (WGS) entry which is preliminary data.</text>
</comment>
<dbReference type="PANTHER" id="PTHR21659:SF116">
    <property type="entry name" value="PLASMA MEMBRANE PROTEOLIPID 3"/>
    <property type="match status" value="1"/>
</dbReference>
<dbReference type="Pfam" id="PF01679">
    <property type="entry name" value="Pmp3"/>
    <property type="match status" value="1"/>
</dbReference>
<dbReference type="GO" id="GO:0016020">
    <property type="term" value="C:membrane"/>
    <property type="evidence" value="ECO:0007669"/>
    <property type="project" value="UniProtKB-SubCell"/>
</dbReference>
<dbReference type="Proteomes" id="UP000291422">
    <property type="component" value="Unassembled WGS sequence"/>
</dbReference>
<comment type="similarity">
    <text evidence="2">Belongs to the UPF0057 (PMP3) family.</text>
</comment>
<keyword evidence="3" id="KW-0812">Transmembrane</keyword>
<name>A0A4Q4N362_ALTAL</name>
<evidence type="ECO:0000256" key="2">
    <source>
        <dbReference type="ARBA" id="ARBA00009530"/>
    </source>
</evidence>
<dbReference type="EMBL" id="PDXD01000053">
    <property type="protein sequence ID" value="RYN67444.1"/>
    <property type="molecule type" value="Genomic_DNA"/>
</dbReference>
<gene>
    <name evidence="6" type="ORF">AA0117_g11550</name>
</gene>
<organism evidence="6 7">
    <name type="scientific">Alternaria alternata</name>
    <name type="common">Alternaria rot fungus</name>
    <name type="synonym">Torula alternata</name>
    <dbReference type="NCBI Taxonomy" id="5599"/>
    <lineage>
        <taxon>Eukaryota</taxon>
        <taxon>Fungi</taxon>
        <taxon>Dikarya</taxon>
        <taxon>Ascomycota</taxon>
        <taxon>Pezizomycotina</taxon>
        <taxon>Dothideomycetes</taxon>
        <taxon>Pleosporomycetidae</taxon>
        <taxon>Pleosporales</taxon>
        <taxon>Pleosporineae</taxon>
        <taxon>Pleosporaceae</taxon>
        <taxon>Alternaria</taxon>
        <taxon>Alternaria sect. Alternaria</taxon>
        <taxon>Alternaria alternata complex</taxon>
    </lineage>
</organism>
<evidence type="ECO:0000313" key="7">
    <source>
        <dbReference type="Proteomes" id="UP000291422"/>
    </source>
</evidence>
<dbReference type="VEuPathDB" id="FungiDB:CC77DRAFT_1020906"/>
<dbReference type="AlphaFoldDB" id="A0A4Q4N362"/>
<sequence length="59" mass="6410">MPFTASDICKILLAIILPPLGVFLERGCNADFLINILLTVLGYIPVSSGLRTHHPSIAY</sequence>
<evidence type="ECO:0000256" key="3">
    <source>
        <dbReference type="ARBA" id="ARBA00022692"/>
    </source>
</evidence>